<gene>
    <name evidence="2" type="ORF">TL08_13560</name>
</gene>
<reference evidence="3" key="1">
    <citation type="submission" date="2016-03" db="EMBL/GenBank/DDBJ databases">
        <title>Complete genome sequence of the type strain Actinoalloteichus hymeniacidonis DSM 45092.</title>
        <authorList>
            <person name="Schaffert L."/>
            <person name="Albersmeier A."/>
            <person name="Winkler A."/>
            <person name="Kalinowski J."/>
            <person name="Zotchev S."/>
            <person name="Ruckert C."/>
        </authorList>
    </citation>
    <scope>NUCLEOTIDE SEQUENCE [LARGE SCALE GENOMIC DNA]</scope>
    <source>
        <strain evidence="3">HPA177(T) (DSM 45092(T))</strain>
    </source>
</reference>
<proteinExistence type="predicted"/>
<dbReference type="CDD" id="cd06193">
    <property type="entry name" value="siderophore_interacting"/>
    <property type="match status" value="1"/>
</dbReference>
<keyword evidence="3" id="KW-1185">Reference proteome</keyword>
<dbReference type="KEGG" id="ahm:TL08_13560"/>
<dbReference type="Gene3D" id="3.40.50.80">
    <property type="entry name" value="Nucleotide-binding domain of ferredoxin-NADP reductase (FNR) module"/>
    <property type="match status" value="1"/>
</dbReference>
<evidence type="ECO:0000313" key="3">
    <source>
        <dbReference type="Proteomes" id="UP000095210"/>
    </source>
</evidence>
<dbReference type="PANTHER" id="PTHR30157">
    <property type="entry name" value="FERRIC REDUCTASE, NADPH-DEPENDENT"/>
    <property type="match status" value="1"/>
</dbReference>
<dbReference type="InterPro" id="IPR013113">
    <property type="entry name" value="SIP_FAD-bd"/>
</dbReference>
<dbReference type="InterPro" id="IPR007037">
    <property type="entry name" value="SIP_rossman_dom"/>
</dbReference>
<dbReference type="InterPro" id="IPR017927">
    <property type="entry name" value="FAD-bd_FR_type"/>
</dbReference>
<dbReference type="GO" id="GO:0016491">
    <property type="term" value="F:oxidoreductase activity"/>
    <property type="evidence" value="ECO:0007669"/>
    <property type="project" value="InterPro"/>
</dbReference>
<evidence type="ECO:0000259" key="1">
    <source>
        <dbReference type="PROSITE" id="PS51384"/>
    </source>
</evidence>
<dbReference type="Gene3D" id="2.40.30.10">
    <property type="entry name" value="Translation factors"/>
    <property type="match status" value="1"/>
</dbReference>
<dbReference type="RefSeq" id="WP_069849328.1">
    <property type="nucleotide sequence ID" value="NZ_CP014859.1"/>
</dbReference>
<dbReference type="InterPro" id="IPR017938">
    <property type="entry name" value="Riboflavin_synthase-like_b-brl"/>
</dbReference>
<dbReference type="Pfam" id="PF08021">
    <property type="entry name" value="FAD_binding_9"/>
    <property type="match status" value="1"/>
</dbReference>
<feature type="domain" description="FAD-binding FR-type" evidence="1">
    <location>
        <begin position="18"/>
        <end position="145"/>
    </location>
</feature>
<dbReference type="InterPro" id="IPR039374">
    <property type="entry name" value="SIP_fam"/>
</dbReference>
<dbReference type="Proteomes" id="UP000095210">
    <property type="component" value="Chromosome"/>
</dbReference>
<accession>A0AAC9MZ37</accession>
<dbReference type="PANTHER" id="PTHR30157:SF0">
    <property type="entry name" value="NADPH-DEPENDENT FERRIC-CHELATE REDUCTASE"/>
    <property type="match status" value="1"/>
</dbReference>
<dbReference type="SUPFAM" id="SSF63380">
    <property type="entry name" value="Riboflavin synthase domain-like"/>
    <property type="match status" value="1"/>
</dbReference>
<dbReference type="Pfam" id="PF04954">
    <property type="entry name" value="SIP"/>
    <property type="match status" value="1"/>
</dbReference>
<organism evidence="2 3">
    <name type="scientific">Actinoalloteichus hymeniacidonis</name>
    <dbReference type="NCBI Taxonomy" id="340345"/>
    <lineage>
        <taxon>Bacteria</taxon>
        <taxon>Bacillati</taxon>
        <taxon>Actinomycetota</taxon>
        <taxon>Actinomycetes</taxon>
        <taxon>Pseudonocardiales</taxon>
        <taxon>Pseudonocardiaceae</taxon>
        <taxon>Actinoalloteichus</taxon>
    </lineage>
</organism>
<name>A0AAC9MZ37_9PSEU</name>
<dbReference type="EMBL" id="CP014859">
    <property type="protein sequence ID" value="AOS63526.1"/>
    <property type="molecule type" value="Genomic_DNA"/>
</dbReference>
<dbReference type="AlphaFoldDB" id="A0AAC9MZ37"/>
<sequence>MSVNTEIRAPRSTVVRPFSLFYITVTEARAITPNMVRVTFGGPDLAGFTSGGLDQRVKLFFPLAGQDVPVLPAPDDWYQAYKDMPDSVRPVMRTFTIRDHRKDDTEIDIDFAVHGDLGPASRWAGRAQVGDVLGLLGPDARHADNGGVEYRPEGADWQLIVGDDTALPAIGAIIESLPAGTPAQVFLEVATAADVQRFDTEGDVRITWLSRAQADPDQPSQLVAAVRNAQLPSGRPYAWTAGEAGMVRELRKHLVTDLGWDRKHGYFGGYWRVDTAEDAR</sequence>
<evidence type="ECO:0000313" key="2">
    <source>
        <dbReference type="EMBL" id="AOS63526.1"/>
    </source>
</evidence>
<dbReference type="InterPro" id="IPR039261">
    <property type="entry name" value="FNR_nucleotide-bd"/>
</dbReference>
<protein>
    <submittedName>
        <fullName evidence="2">Siderophore-interacting protein</fullName>
    </submittedName>
</protein>
<dbReference type="PROSITE" id="PS51384">
    <property type="entry name" value="FAD_FR"/>
    <property type="match status" value="1"/>
</dbReference>